<protein>
    <submittedName>
        <fullName evidence="1">Uncharacterized protein</fullName>
    </submittedName>
</protein>
<dbReference type="OrthoDB" id="4363403at2759"/>
<dbReference type="AlphaFoldDB" id="A0A9W9WEY8"/>
<accession>A0A9W9WEY8</accession>
<comment type="caution">
    <text evidence="1">The sequence shown here is derived from an EMBL/GenBank/DDBJ whole genome shotgun (WGS) entry which is preliminary data.</text>
</comment>
<name>A0A9W9WEY8_9EURO</name>
<gene>
    <name evidence="1" type="ORF">N7530_011913</name>
</gene>
<reference evidence="1" key="2">
    <citation type="journal article" date="2023" name="IMA Fungus">
        <title>Comparative genomic study of the Penicillium genus elucidates a diverse pangenome and 15 lateral gene transfer events.</title>
        <authorList>
            <person name="Petersen C."/>
            <person name="Sorensen T."/>
            <person name="Nielsen M.R."/>
            <person name="Sondergaard T.E."/>
            <person name="Sorensen J.L."/>
            <person name="Fitzpatrick D.A."/>
            <person name="Frisvad J.C."/>
            <person name="Nielsen K.L."/>
        </authorList>
    </citation>
    <scope>NUCLEOTIDE SEQUENCE</scope>
    <source>
        <strain evidence="1">IBT 17660</strain>
    </source>
</reference>
<sequence>MTTQIKLDEKLAELSMADVRLLILGNLCHDGKIDCEKLAALADVKKTSARANYWRAKNNLLALMDKKEESVTQPADFKPEDAAAPKALLLLSVARPRSPRPTRLQSTARLLPWLPLSPSLLCLLRKQRKFWCLPRTKTKQRPLTSRTSVMSFEPRT</sequence>
<evidence type="ECO:0000313" key="2">
    <source>
        <dbReference type="Proteomes" id="UP001147760"/>
    </source>
</evidence>
<dbReference type="EMBL" id="JAPWDO010000009">
    <property type="protein sequence ID" value="KAJ5456639.1"/>
    <property type="molecule type" value="Genomic_DNA"/>
</dbReference>
<reference evidence="1" key="1">
    <citation type="submission" date="2022-12" db="EMBL/GenBank/DDBJ databases">
        <authorList>
            <person name="Petersen C."/>
        </authorList>
    </citation>
    <scope>NUCLEOTIDE SEQUENCE</scope>
    <source>
        <strain evidence="1">IBT 17660</strain>
    </source>
</reference>
<proteinExistence type="predicted"/>
<organism evidence="1 2">
    <name type="scientific">Penicillium desertorum</name>
    <dbReference type="NCBI Taxonomy" id="1303715"/>
    <lineage>
        <taxon>Eukaryota</taxon>
        <taxon>Fungi</taxon>
        <taxon>Dikarya</taxon>
        <taxon>Ascomycota</taxon>
        <taxon>Pezizomycotina</taxon>
        <taxon>Eurotiomycetes</taxon>
        <taxon>Eurotiomycetidae</taxon>
        <taxon>Eurotiales</taxon>
        <taxon>Aspergillaceae</taxon>
        <taxon>Penicillium</taxon>
    </lineage>
</organism>
<dbReference type="Proteomes" id="UP001147760">
    <property type="component" value="Unassembled WGS sequence"/>
</dbReference>
<keyword evidence="2" id="KW-1185">Reference proteome</keyword>
<evidence type="ECO:0000313" key="1">
    <source>
        <dbReference type="EMBL" id="KAJ5456639.1"/>
    </source>
</evidence>